<protein>
    <recommendedName>
        <fullName evidence="3">Lipoprotein</fullName>
    </recommendedName>
</protein>
<evidence type="ECO:0000313" key="1">
    <source>
        <dbReference type="EMBL" id="RBP49584.1"/>
    </source>
</evidence>
<name>A0A395JNC8_9GAMM</name>
<proteinExistence type="predicted"/>
<dbReference type="PROSITE" id="PS51257">
    <property type="entry name" value="PROKAR_LIPOPROTEIN"/>
    <property type="match status" value="1"/>
</dbReference>
<keyword evidence="2" id="KW-1185">Reference proteome</keyword>
<organism evidence="1 2">
    <name type="scientific">Arenicella xantha</name>
    <dbReference type="NCBI Taxonomy" id="644221"/>
    <lineage>
        <taxon>Bacteria</taxon>
        <taxon>Pseudomonadati</taxon>
        <taxon>Pseudomonadota</taxon>
        <taxon>Gammaproteobacteria</taxon>
        <taxon>Arenicellales</taxon>
        <taxon>Arenicellaceae</taxon>
        <taxon>Arenicella</taxon>
    </lineage>
</organism>
<sequence length="103" mass="11301">MKNLLLVIFIVFITSGCATQKTYIGSVTSCQNEPVLSAAVEAWKNQLIPFHLPVKLGETKTDQDGAFVLSTKKAASFFVYSGEKLNFSTHPKKSINKCTKSNT</sequence>
<accession>A0A395JNC8</accession>
<reference evidence="1 2" key="1">
    <citation type="submission" date="2018-06" db="EMBL/GenBank/DDBJ databases">
        <title>Genomic Encyclopedia of Type Strains, Phase IV (KMG-IV): sequencing the most valuable type-strain genomes for metagenomic binning, comparative biology and taxonomic classification.</title>
        <authorList>
            <person name="Goeker M."/>
        </authorList>
    </citation>
    <scope>NUCLEOTIDE SEQUENCE [LARGE SCALE GENOMIC DNA]</scope>
    <source>
        <strain evidence="1 2">DSM 24032</strain>
    </source>
</reference>
<dbReference type="Proteomes" id="UP000253083">
    <property type="component" value="Unassembled WGS sequence"/>
</dbReference>
<gene>
    <name evidence="1" type="ORF">DFR28_1039</name>
</gene>
<evidence type="ECO:0008006" key="3">
    <source>
        <dbReference type="Google" id="ProtNLM"/>
    </source>
</evidence>
<evidence type="ECO:0000313" key="2">
    <source>
        <dbReference type="Proteomes" id="UP000253083"/>
    </source>
</evidence>
<comment type="caution">
    <text evidence="1">The sequence shown here is derived from an EMBL/GenBank/DDBJ whole genome shotgun (WGS) entry which is preliminary data.</text>
</comment>
<dbReference type="EMBL" id="QNRT01000003">
    <property type="protein sequence ID" value="RBP49584.1"/>
    <property type="molecule type" value="Genomic_DNA"/>
</dbReference>
<dbReference type="AlphaFoldDB" id="A0A395JNC8"/>
<dbReference type="InParanoid" id="A0A395JNC8"/>